<evidence type="ECO:0000313" key="3">
    <source>
        <dbReference type="Proteomes" id="UP001562425"/>
    </source>
</evidence>
<proteinExistence type="predicted"/>
<organism evidence="2 3">
    <name type="scientific">Culex pipiens pipiens</name>
    <name type="common">Northern house mosquito</name>
    <dbReference type="NCBI Taxonomy" id="38569"/>
    <lineage>
        <taxon>Eukaryota</taxon>
        <taxon>Metazoa</taxon>
        <taxon>Ecdysozoa</taxon>
        <taxon>Arthropoda</taxon>
        <taxon>Hexapoda</taxon>
        <taxon>Insecta</taxon>
        <taxon>Pterygota</taxon>
        <taxon>Neoptera</taxon>
        <taxon>Endopterygota</taxon>
        <taxon>Diptera</taxon>
        <taxon>Nematocera</taxon>
        <taxon>Culicoidea</taxon>
        <taxon>Culicidae</taxon>
        <taxon>Culicinae</taxon>
        <taxon>Culicini</taxon>
        <taxon>Culex</taxon>
        <taxon>Culex</taxon>
    </lineage>
</organism>
<gene>
    <name evidence="2" type="ORF">pipiens_020382</name>
</gene>
<accession>A0ABD1CGL0</accession>
<protein>
    <submittedName>
        <fullName evidence="2">Uncharacterized protein</fullName>
    </submittedName>
</protein>
<sequence>MKVCRQSKLHTTAEMPAETDPG</sequence>
<evidence type="ECO:0000256" key="1">
    <source>
        <dbReference type="SAM" id="MobiDB-lite"/>
    </source>
</evidence>
<comment type="caution">
    <text evidence="2">The sequence shown here is derived from an EMBL/GenBank/DDBJ whole genome shotgun (WGS) entry which is preliminary data.</text>
</comment>
<keyword evidence="3" id="KW-1185">Reference proteome</keyword>
<dbReference type="Proteomes" id="UP001562425">
    <property type="component" value="Unassembled WGS sequence"/>
</dbReference>
<feature type="non-terminal residue" evidence="2">
    <location>
        <position position="22"/>
    </location>
</feature>
<feature type="region of interest" description="Disordered" evidence="1">
    <location>
        <begin position="1"/>
        <end position="22"/>
    </location>
</feature>
<name>A0ABD1CGL0_CULPP</name>
<evidence type="ECO:0000313" key="2">
    <source>
        <dbReference type="EMBL" id="KAL1375524.1"/>
    </source>
</evidence>
<dbReference type="AlphaFoldDB" id="A0ABD1CGL0"/>
<reference evidence="2 3" key="1">
    <citation type="submission" date="2024-05" db="EMBL/GenBank/DDBJ databases">
        <title>Culex pipiens pipiens assembly and annotation.</title>
        <authorList>
            <person name="Alout H."/>
            <person name="Durand T."/>
        </authorList>
    </citation>
    <scope>NUCLEOTIDE SEQUENCE [LARGE SCALE GENOMIC DNA]</scope>
    <source>
        <strain evidence="2">HA-2024</strain>
        <tissue evidence="2">Whole body</tissue>
    </source>
</reference>
<dbReference type="EMBL" id="JBEHCU010012428">
    <property type="protein sequence ID" value="KAL1375524.1"/>
    <property type="molecule type" value="Genomic_DNA"/>
</dbReference>